<organism evidence="1 2">
    <name type="scientific">Ktedonospora formicarum</name>
    <dbReference type="NCBI Taxonomy" id="2778364"/>
    <lineage>
        <taxon>Bacteria</taxon>
        <taxon>Bacillati</taxon>
        <taxon>Chloroflexota</taxon>
        <taxon>Ktedonobacteria</taxon>
        <taxon>Ktedonobacterales</taxon>
        <taxon>Ktedonobacteraceae</taxon>
        <taxon>Ktedonospora</taxon>
    </lineage>
</organism>
<dbReference type="PIRSF" id="PIRSF016498">
    <property type="entry name" value="UCP016498"/>
    <property type="match status" value="1"/>
</dbReference>
<dbReference type="InterPro" id="IPR018699">
    <property type="entry name" value="DUF2203"/>
</dbReference>
<reference evidence="1" key="1">
    <citation type="submission" date="2020-10" db="EMBL/GenBank/DDBJ databases">
        <title>Taxonomic study of unclassified bacteria belonging to the class Ktedonobacteria.</title>
        <authorList>
            <person name="Yabe S."/>
            <person name="Wang C.M."/>
            <person name="Zheng Y."/>
            <person name="Sakai Y."/>
            <person name="Cavaletti L."/>
            <person name="Monciardini P."/>
            <person name="Donadio S."/>
        </authorList>
    </citation>
    <scope>NUCLEOTIDE SEQUENCE</scope>
    <source>
        <strain evidence="1">SOSP1-1</strain>
    </source>
</reference>
<dbReference type="EMBL" id="BNJF01000001">
    <property type="protein sequence ID" value="GHO44945.1"/>
    <property type="molecule type" value="Genomic_DNA"/>
</dbReference>
<evidence type="ECO:0008006" key="3">
    <source>
        <dbReference type="Google" id="ProtNLM"/>
    </source>
</evidence>
<name>A0A8J3MU09_9CHLR</name>
<accession>A0A8J3MU09</accession>
<proteinExistence type="predicted"/>
<keyword evidence="2" id="KW-1185">Reference proteome</keyword>
<dbReference type="Pfam" id="PF09969">
    <property type="entry name" value="DUF2203"/>
    <property type="match status" value="1"/>
</dbReference>
<evidence type="ECO:0000313" key="1">
    <source>
        <dbReference type="EMBL" id="GHO44945.1"/>
    </source>
</evidence>
<dbReference type="Proteomes" id="UP000612362">
    <property type="component" value="Unassembled WGS sequence"/>
</dbReference>
<protein>
    <recommendedName>
        <fullName evidence="3">DUF2203 domain-containing protein</fullName>
    </recommendedName>
</protein>
<evidence type="ECO:0000313" key="2">
    <source>
        <dbReference type="Proteomes" id="UP000612362"/>
    </source>
</evidence>
<dbReference type="AlphaFoldDB" id="A0A8J3MU09"/>
<gene>
    <name evidence="1" type="ORF">KSX_31080</name>
</gene>
<dbReference type="RefSeq" id="WP_220194305.1">
    <property type="nucleotide sequence ID" value="NZ_BNJF01000001.1"/>
</dbReference>
<sequence>MPHYFTHDEAQALLPHITPVLLKIQEQYQRARDLEKDLEEMQVRAMGNGHHLQSKILLVQDGLLGYIRELQESIEELQSFGCELKDPEIGLIDFLSLREGEEIYLCWRLGEEGIDYWHTLEGGFAARQLLD</sequence>
<comment type="caution">
    <text evidence="1">The sequence shown here is derived from an EMBL/GenBank/DDBJ whole genome shotgun (WGS) entry which is preliminary data.</text>
</comment>